<evidence type="ECO:0000256" key="1">
    <source>
        <dbReference type="ARBA" id="ARBA00022737"/>
    </source>
</evidence>
<dbReference type="AlphaFoldDB" id="S0FMB7"/>
<dbReference type="Proteomes" id="UP000014155">
    <property type="component" value="Unassembled WGS sequence"/>
</dbReference>
<dbReference type="eggNOG" id="COG1657">
    <property type="taxonomic scope" value="Bacteria"/>
</dbReference>
<evidence type="ECO:0000259" key="3">
    <source>
        <dbReference type="PROSITE" id="PS51272"/>
    </source>
</evidence>
<feature type="domain" description="SLH" evidence="3">
    <location>
        <begin position="31"/>
        <end position="88"/>
    </location>
</feature>
<accession>S0FMB7</accession>
<dbReference type="InterPro" id="IPR051465">
    <property type="entry name" value="Cell_Envelope_Struct_Comp"/>
</dbReference>
<dbReference type="STRING" id="1195236.CTER_4535"/>
<evidence type="ECO:0000313" key="4">
    <source>
        <dbReference type="EMBL" id="EMS69633.1"/>
    </source>
</evidence>
<dbReference type="PROSITE" id="PS51272">
    <property type="entry name" value="SLH"/>
    <property type="match status" value="2"/>
</dbReference>
<feature type="signal peptide" evidence="2">
    <location>
        <begin position="1"/>
        <end position="21"/>
    </location>
</feature>
<keyword evidence="2" id="KW-0732">Signal</keyword>
<dbReference type="PATRIC" id="fig|1195236.3.peg.4718"/>
<feature type="chain" id="PRO_5039505345" evidence="2">
    <location>
        <begin position="22"/>
        <end position="421"/>
    </location>
</feature>
<dbReference type="RefSeq" id="WP_004629908.1">
    <property type="nucleotide sequence ID" value="NZ_AORV01000065.1"/>
</dbReference>
<reference evidence="4 5" key="1">
    <citation type="journal article" date="2013" name="Genome Announc.">
        <title>Draft Genome Sequence of the Cellulolytic, Mesophilic, Anaerobic Bacterium Clostridium termitidis Strain CT1112 (DSM 5398).</title>
        <authorList>
            <person name="Lal S."/>
            <person name="Ramachandran U."/>
            <person name="Zhang X."/>
            <person name="Munir R."/>
            <person name="Sparling R."/>
            <person name="Levin D.B."/>
        </authorList>
    </citation>
    <scope>NUCLEOTIDE SEQUENCE [LARGE SCALE GENOMIC DNA]</scope>
    <source>
        <strain evidence="4 5">CT1112</strain>
    </source>
</reference>
<organism evidence="4 5">
    <name type="scientific">Ruminiclostridium cellobioparum subsp. termitidis CT1112</name>
    <dbReference type="NCBI Taxonomy" id="1195236"/>
    <lineage>
        <taxon>Bacteria</taxon>
        <taxon>Bacillati</taxon>
        <taxon>Bacillota</taxon>
        <taxon>Clostridia</taxon>
        <taxon>Eubacteriales</taxon>
        <taxon>Oscillospiraceae</taxon>
        <taxon>Ruminiclostridium</taxon>
    </lineage>
</organism>
<evidence type="ECO:0000313" key="5">
    <source>
        <dbReference type="Proteomes" id="UP000014155"/>
    </source>
</evidence>
<keyword evidence="1" id="KW-0677">Repeat</keyword>
<dbReference type="Pfam" id="PF00395">
    <property type="entry name" value="SLH"/>
    <property type="match status" value="2"/>
</dbReference>
<evidence type="ECO:0000256" key="2">
    <source>
        <dbReference type="SAM" id="SignalP"/>
    </source>
</evidence>
<comment type="caution">
    <text evidence="4">The sequence shown here is derived from an EMBL/GenBank/DDBJ whole genome shotgun (WGS) entry which is preliminary data.</text>
</comment>
<dbReference type="PANTHER" id="PTHR43308">
    <property type="entry name" value="OUTER MEMBRANE PROTEIN ALPHA-RELATED"/>
    <property type="match status" value="1"/>
</dbReference>
<proteinExistence type="predicted"/>
<sequence length="421" mass="47828">MKECMKRIMALILTVSILAVTEICTFGEPVDNLKFSDVKATSWYYSYVTKLMELKITAGIGNNMFGPNLSVTRAEFVTFLCNVKGYEQMQGNPFADSQKSWASGYITAALANGIIDLPADQKFNPNYAITRQEAAEMVCRALNIAPDETTESIYTDVSADAGYSAAAYSNYLMRGSIENNKFYFKPDDRLTRAETAAIIVNAYDCNIDKLDYLNKKISEEKAKKDEAETKARRHQEWLAGMDKGVSKELLSCTDLLGDYSLEEQHFRLMDDLENGKWPGWSSVTGISDDELADEMVKVGRKVVELWINADYRKINIIKTDWANVMIGGFDVDSRIKKIKDNIWVREGYFYTGKSLLAYDSTDQPTLRGTIRYRWINPSENTGENKVGVWYEEEIKLGFYPQDSGVKANGFWYRLTDTRIVK</sequence>
<protein>
    <submittedName>
        <fullName evidence="4">S-layer domain-containing protein</fullName>
    </submittedName>
</protein>
<dbReference type="EMBL" id="AORV01000065">
    <property type="protein sequence ID" value="EMS69633.1"/>
    <property type="molecule type" value="Genomic_DNA"/>
</dbReference>
<dbReference type="InterPro" id="IPR001119">
    <property type="entry name" value="SLH_dom"/>
</dbReference>
<feature type="domain" description="SLH" evidence="3">
    <location>
        <begin position="89"/>
        <end position="152"/>
    </location>
</feature>
<keyword evidence="5" id="KW-1185">Reference proteome</keyword>
<gene>
    <name evidence="4" type="ORF">CTER_4535</name>
</gene>
<name>S0FMB7_RUMCE</name>
<dbReference type="PANTHER" id="PTHR43308:SF5">
    <property type="entry name" value="S-LAYER PROTEIN _ PEPTIDOGLYCAN ENDO-BETA-N-ACETYLGLUCOSAMINIDASE"/>
    <property type="match status" value="1"/>
</dbReference>